<feature type="transmembrane region" description="Helical" evidence="1">
    <location>
        <begin position="108"/>
        <end position="127"/>
    </location>
</feature>
<keyword evidence="1" id="KW-0472">Membrane</keyword>
<keyword evidence="1" id="KW-1133">Transmembrane helix</keyword>
<evidence type="ECO:0000313" key="3">
    <source>
        <dbReference type="Proteomes" id="UP000775877"/>
    </source>
</evidence>
<comment type="caution">
    <text evidence="2">The sequence shown here is derived from an EMBL/GenBank/DDBJ whole genome shotgun (WGS) entry which is preliminary data.</text>
</comment>
<sequence length="164" mass="19123">MVDITTVALVLGVFATSSAVIYFIWKYLIPKLQSLTSVSTEVKTKRVKNIDTSIELLKLEFEYAKESSIQAQQDRLTIMNFYLGLYTAVNGGYIGIQEIVPDNIIRYLPLTFIVLSFLSYIFILQIIRLRQAWHESAMVMNQIKEYFFKRDESLKEFVTWRIDT</sequence>
<feature type="transmembrane region" description="Helical" evidence="1">
    <location>
        <begin position="76"/>
        <end position="96"/>
    </location>
</feature>
<feature type="non-terminal residue" evidence="2">
    <location>
        <position position="164"/>
    </location>
</feature>
<protein>
    <submittedName>
        <fullName evidence="2">Uncharacterized protein</fullName>
    </submittedName>
</protein>
<gene>
    <name evidence="2" type="ORF">KC678_04175</name>
</gene>
<reference evidence="2" key="1">
    <citation type="submission" date="2020-04" db="EMBL/GenBank/DDBJ databases">
        <authorList>
            <person name="Zhang T."/>
        </authorList>
    </citation>
    <scope>NUCLEOTIDE SEQUENCE</scope>
    <source>
        <strain evidence="2">HKST-UBA13</strain>
    </source>
</reference>
<dbReference type="EMBL" id="JAGQLJ010000101">
    <property type="protein sequence ID" value="MCA9381436.1"/>
    <property type="molecule type" value="Genomic_DNA"/>
</dbReference>
<proteinExistence type="predicted"/>
<keyword evidence="1" id="KW-0812">Transmembrane</keyword>
<accession>A0A955L2B6</accession>
<evidence type="ECO:0000313" key="2">
    <source>
        <dbReference type="EMBL" id="MCA9381436.1"/>
    </source>
</evidence>
<dbReference type="Proteomes" id="UP000775877">
    <property type="component" value="Unassembled WGS sequence"/>
</dbReference>
<organism evidence="2 3">
    <name type="scientific">Candidatus Dojkabacteria bacterium</name>
    <dbReference type="NCBI Taxonomy" id="2099670"/>
    <lineage>
        <taxon>Bacteria</taxon>
        <taxon>Candidatus Dojkabacteria</taxon>
    </lineage>
</organism>
<name>A0A955L2B6_9BACT</name>
<evidence type="ECO:0000256" key="1">
    <source>
        <dbReference type="SAM" id="Phobius"/>
    </source>
</evidence>
<reference evidence="2" key="2">
    <citation type="journal article" date="2021" name="Microbiome">
        <title>Successional dynamics and alternative stable states in a saline activated sludge microbial community over 9 years.</title>
        <authorList>
            <person name="Wang Y."/>
            <person name="Ye J."/>
            <person name="Ju F."/>
            <person name="Liu L."/>
            <person name="Boyd J.A."/>
            <person name="Deng Y."/>
            <person name="Parks D.H."/>
            <person name="Jiang X."/>
            <person name="Yin X."/>
            <person name="Woodcroft B.J."/>
            <person name="Tyson G.W."/>
            <person name="Hugenholtz P."/>
            <person name="Polz M.F."/>
            <person name="Zhang T."/>
        </authorList>
    </citation>
    <scope>NUCLEOTIDE SEQUENCE</scope>
    <source>
        <strain evidence="2">HKST-UBA13</strain>
    </source>
</reference>
<dbReference type="AlphaFoldDB" id="A0A955L2B6"/>
<feature type="transmembrane region" description="Helical" evidence="1">
    <location>
        <begin position="6"/>
        <end position="25"/>
    </location>
</feature>